<proteinExistence type="inferred from homology"/>
<evidence type="ECO:0000313" key="15">
    <source>
        <dbReference type="Proteomes" id="UP001108027"/>
    </source>
</evidence>
<evidence type="ECO:0000256" key="6">
    <source>
        <dbReference type="ARBA" id="ARBA00022605"/>
    </source>
</evidence>
<feature type="domain" description="Tryptophan synthase beta chain-like PALP" evidence="13">
    <location>
        <begin position="68"/>
        <end position="392"/>
    </location>
</feature>
<organism evidence="14 15">
    <name type="scientific">Alloalcanivorax marinus</name>
    <dbReference type="NCBI Taxonomy" id="1177169"/>
    <lineage>
        <taxon>Bacteria</taxon>
        <taxon>Pseudomonadati</taxon>
        <taxon>Pseudomonadota</taxon>
        <taxon>Gammaproteobacteria</taxon>
        <taxon>Oceanospirillales</taxon>
        <taxon>Alcanivoracaceae</taxon>
        <taxon>Alloalcanivorax</taxon>
    </lineage>
</organism>
<evidence type="ECO:0000256" key="1">
    <source>
        <dbReference type="ARBA" id="ARBA00001933"/>
    </source>
</evidence>
<evidence type="ECO:0000256" key="5">
    <source>
        <dbReference type="ARBA" id="ARBA00011270"/>
    </source>
</evidence>
<name>A0A9Q3UL83_9GAMM</name>
<evidence type="ECO:0000256" key="4">
    <source>
        <dbReference type="ARBA" id="ARBA00009982"/>
    </source>
</evidence>
<dbReference type="EC" id="4.2.1.20" evidence="12"/>
<evidence type="ECO:0000256" key="2">
    <source>
        <dbReference type="ARBA" id="ARBA00002786"/>
    </source>
</evidence>
<keyword evidence="7 12" id="KW-0822">Tryptophan biosynthesis</keyword>
<accession>A0A9Q3UL83</accession>
<evidence type="ECO:0000259" key="13">
    <source>
        <dbReference type="Pfam" id="PF00291"/>
    </source>
</evidence>
<comment type="subunit">
    <text evidence="5 12">Tetramer of two alpha and two beta chains.</text>
</comment>
<dbReference type="InterPro" id="IPR001926">
    <property type="entry name" value="TrpB-like_PALP"/>
</dbReference>
<keyword evidence="6 12" id="KW-0028">Amino-acid biosynthesis</keyword>
<evidence type="ECO:0000256" key="9">
    <source>
        <dbReference type="ARBA" id="ARBA00023141"/>
    </source>
</evidence>
<keyword evidence="9 12" id="KW-0057">Aromatic amino acid biosynthesis</keyword>
<dbReference type="PANTHER" id="PTHR48077:SF3">
    <property type="entry name" value="TRYPTOPHAN SYNTHASE"/>
    <property type="match status" value="1"/>
</dbReference>
<dbReference type="InterPro" id="IPR036052">
    <property type="entry name" value="TrpB-like_PALP_sf"/>
</dbReference>
<dbReference type="PIRSF" id="PIRSF001413">
    <property type="entry name" value="Trp_syn_beta"/>
    <property type="match status" value="1"/>
</dbReference>
<dbReference type="SUPFAM" id="SSF53686">
    <property type="entry name" value="Tryptophan synthase beta subunit-like PLP-dependent enzymes"/>
    <property type="match status" value="1"/>
</dbReference>
<comment type="function">
    <text evidence="2 12">The beta subunit is responsible for the synthesis of L-tryptophan from indole and L-serine.</text>
</comment>
<gene>
    <name evidence="12 14" type="primary">trpB</name>
    <name evidence="14" type="ORF">LL252_07770</name>
</gene>
<dbReference type="InterPro" id="IPR006654">
    <property type="entry name" value="Trp_synth_beta"/>
</dbReference>
<keyword evidence="15" id="KW-1185">Reference proteome</keyword>
<protein>
    <recommendedName>
        <fullName evidence="12">Tryptophan synthase beta chain</fullName>
        <ecNumber evidence="12">4.2.1.20</ecNumber>
    </recommendedName>
</protein>
<dbReference type="GO" id="GO:0005737">
    <property type="term" value="C:cytoplasm"/>
    <property type="evidence" value="ECO:0007669"/>
    <property type="project" value="TreeGrafter"/>
</dbReference>
<dbReference type="InterPro" id="IPR023026">
    <property type="entry name" value="Trp_synth_beta/beta-like"/>
</dbReference>
<feature type="modified residue" description="N6-(pyridoxal phosphate)lysine" evidence="12">
    <location>
        <position position="102"/>
    </location>
</feature>
<comment type="catalytic activity">
    <reaction evidence="11 12">
        <text>(1S,2R)-1-C-(indol-3-yl)glycerol 3-phosphate + L-serine = D-glyceraldehyde 3-phosphate + L-tryptophan + H2O</text>
        <dbReference type="Rhea" id="RHEA:10532"/>
        <dbReference type="ChEBI" id="CHEBI:15377"/>
        <dbReference type="ChEBI" id="CHEBI:33384"/>
        <dbReference type="ChEBI" id="CHEBI:57912"/>
        <dbReference type="ChEBI" id="CHEBI:58866"/>
        <dbReference type="ChEBI" id="CHEBI:59776"/>
        <dbReference type="EC" id="4.2.1.20"/>
    </reaction>
</comment>
<evidence type="ECO:0000256" key="12">
    <source>
        <dbReference type="HAMAP-Rule" id="MF_00133"/>
    </source>
</evidence>
<reference evidence="14" key="1">
    <citation type="submission" date="2021-10" db="EMBL/GenBank/DDBJ databases">
        <title>The diversity and Nitrogen Metabolism of Culturable Nitrate-Utilizing Bacteria Within the Oxygen Minimum Zone of the Changjiang (Yangtze River)Estuary.</title>
        <authorList>
            <person name="Zhang D."/>
            <person name="Zheng J."/>
            <person name="Liu S."/>
            <person name="He W."/>
        </authorList>
    </citation>
    <scope>NUCLEOTIDE SEQUENCE</scope>
    <source>
        <strain evidence="14">FXH-223</strain>
    </source>
</reference>
<dbReference type="CDD" id="cd06446">
    <property type="entry name" value="Trp-synth_B"/>
    <property type="match status" value="1"/>
</dbReference>
<dbReference type="HAMAP" id="MF_00133">
    <property type="entry name" value="Trp_synth_beta"/>
    <property type="match status" value="1"/>
</dbReference>
<evidence type="ECO:0000256" key="3">
    <source>
        <dbReference type="ARBA" id="ARBA00004733"/>
    </source>
</evidence>
<keyword evidence="8 12" id="KW-0663">Pyridoxal phosphate</keyword>
<evidence type="ECO:0000313" key="14">
    <source>
        <dbReference type="EMBL" id="MCC4308470.1"/>
    </source>
</evidence>
<evidence type="ECO:0000256" key="7">
    <source>
        <dbReference type="ARBA" id="ARBA00022822"/>
    </source>
</evidence>
<evidence type="ECO:0000256" key="11">
    <source>
        <dbReference type="ARBA" id="ARBA00049047"/>
    </source>
</evidence>
<comment type="caution">
    <text evidence="14">The sequence shown here is derived from an EMBL/GenBank/DDBJ whole genome shotgun (WGS) entry which is preliminary data.</text>
</comment>
<dbReference type="AlphaFoldDB" id="A0A9Q3UL83"/>
<dbReference type="InterPro" id="IPR006653">
    <property type="entry name" value="Trp_synth_b_CS"/>
</dbReference>
<dbReference type="GO" id="GO:0004834">
    <property type="term" value="F:tryptophan synthase activity"/>
    <property type="evidence" value="ECO:0007669"/>
    <property type="project" value="UniProtKB-UniRule"/>
</dbReference>
<comment type="pathway">
    <text evidence="3 12">Amino-acid biosynthesis; L-tryptophan biosynthesis; L-tryptophan from chorismate: step 5/5.</text>
</comment>
<dbReference type="PROSITE" id="PS00168">
    <property type="entry name" value="TRP_SYNTHASE_BETA"/>
    <property type="match status" value="1"/>
</dbReference>
<dbReference type="RefSeq" id="WP_204427887.1">
    <property type="nucleotide sequence ID" value="NZ_ARXL01000028.1"/>
</dbReference>
<dbReference type="NCBIfam" id="TIGR00263">
    <property type="entry name" value="trpB"/>
    <property type="match status" value="1"/>
</dbReference>
<dbReference type="Pfam" id="PF00291">
    <property type="entry name" value="PALP"/>
    <property type="match status" value="1"/>
</dbReference>
<sequence length="409" mass="44608">MTQRPDSTQTPDYGAFPDARGHFGRFGGRFVSETLMAALDELETMYRRLKDDPQFQADFDYDLAHYVGRPSPLYLAERWTEQLGGARIWLKREDLNHTGAHKVNNTIGQALLAKHMGKKRVIAETGAGQHGVASATVAARLGLECHVFMGEEDIRRQRLNVYRMKLLGAEVIPVTSGSRTLKDAMNEAMRDWVTNVDDTFYIIGTVAGPHPYPMLVRDFQSVIGREAREQSLAQAGKLPDALVACVGGGSNAIGLFHPFLNDEGVAMYGVEAAGDGVDTGRHAAPLSVGRPGVLHGNRTYLMEDDNGQIVETHSVSAGLDYPGVGPEHAWLKDIGRVNYVSADDQEALAAFRELTRVEGIMPALESAHALAYARKLAPTLGKDQDIVINLSGRGDKDILTVAEIDGINF</sequence>
<dbReference type="Proteomes" id="UP001108027">
    <property type="component" value="Unassembled WGS sequence"/>
</dbReference>
<comment type="cofactor">
    <cofactor evidence="1 12">
        <name>pyridoxal 5'-phosphate</name>
        <dbReference type="ChEBI" id="CHEBI:597326"/>
    </cofactor>
</comment>
<evidence type="ECO:0000256" key="8">
    <source>
        <dbReference type="ARBA" id="ARBA00022898"/>
    </source>
</evidence>
<dbReference type="FunFam" id="3.40.50.1100:FF:000004">
    <property type="entry name" value="Tryptophan synthase beta chain"/>
    <property type="match status" value="1"/>
</dbReference>
<dbReference type="Gene3D" id="3.40.50.1100">
    <property type="match status" value="2"/>
</dbReference>
<comment type="similarity">
    <text evidence="4 12">Belongs to the TrpB family.</text>
</comment>
<keyword evidence="10 12" id="KW-0456">Lyase</keyword>
<evidence type="ECO:0000256" key="10">
    <source>
        <dbReference type="ARBA" id="ARBA00023239"/>
    </source>
</evidence>
<dbReference type="FunFam" id="3.40.50.1100:FF:000001">
    <property type="entry name" value="Tryptophan synthase beta chain"/>
    <property type="match status" value="1"/>
</dbReference>
<dbReference type="PANTHER" id="PTHR48077">
    <property type="entry name" value="TRYPTOPHAN SYNTHASE-RELATED"/>
    <property type="match status" value="1"/>
</dbReference>
<dbReference type="EMBL" id="JAJGNA010000007">
    <property type="protein sequence ID" value="MCC4308470.1"/>
    <property type="molecule type" value="Genomic_DNA"/>
</dbReference>